<dbReference type="OrthoDB" id="2129491at2759"/>
<comment type="similarity">
    <text evidence="1">Belongs to the Gfo/Idh/MocA family.</text>
</comment>
<dbReference type="InterPro" id="IPR036291">
    <property type="entry name" value="NAD(P)-bd_dom_sf"/>
</dbReference>
<dbReference type="Proteomes" id="UP000326268">
    <property type="component" value="Unassembled WGS sequence"/>
</dbReference>
<dbReference type="InterPro" id="IPR000683">
    <property type="entry name" value="Gfo/Idh/MocA-like_OxRdtase_N"/>
</dbReference>
<evidence type="ECO:0000256" key="2">
    <source>
        <dbReference type="ARBA" id="ARBA00023002"/>
    </source>
</evidence>
<evidence type="ECO:0000256" key="1">
    <source>
        <dbReference type="ARBA" id="ARBA00010928"/>
    </source>
</evidence>
<comment type="catalytic activity">
    <reaction evidence="5">
        <text>D-xylose + NADP(+) = D-xylono-1,5-lactone + NADPH + H(+)</text>
        <dbReference type="Rhea" id="RHEA:22000"/>
        <dbReference type="ChEBI" id="CHEBI:15378"/>
        <dbReference type="ChEBI" id="CHEBI:15867"/>
        <dbReference type="ChEBI" id="CHEBI:53455"/>
        <dbReference type="ChEBI" id="CHEBI:57783"/>
        <dbReference type="ChEBI" id="CHEBI:58349"/>
        <dbReference type="EC" id="1.1.1.179"/>
    </reaction>
</comment>
<reference evidence="8 9" key="1">
    <citation type="submission" date="2019-04" db="EMBL/GenBank/DDBJ databases">
        <title>Friends and foes A comparative genomics studyof 23 Aspergillus species from section Flavi.</title>
        <authorList>
            <consortium name="DOE Joint Genome Institute"/>
            <person name="Kjaerbolling I."/>
            <person name="Vesth T."/>
            <person name="Frisvad J.C."/>
            <person name="Nybo J.L."/>
            <person name="Theobald S."/>
            <person name="Kildgaard S."/>
            <person name="Isbrandt T."/>
            <person name="Kuo A."/>
            <person name="Sato A."/>
            <person name="Lyhne E.K."/>
            <person name="Kogle M.E."/>
            <person name="Wiebenga A."/>
            <person name="Kun R.S."/>
            <person name="Lubbers R.J."/>
            <person name="Makela M.R."/>
            <person name="Barry K."/>
            <person name="Chovatia M."/>
            <person name="Clum A."/>
            <person name="Daum C."/>
            <person name="Haridas S."/>
            <person name="He G."/>
            <person name="LaButti K."/>
            <person name="Lipzen A."/>
            <person name="Mondo S."/>
            <person name="Riley R."/>
            <person name="Salamov A."/>
            <person name="Simmons B.A."/>
            <person name="Magnuson J.K."/>
            <person name="Henrissat B."/>
            <person name="Mortensen U.H."/>
            <person name="Larsen T.O."/>
            <person name="Devries R.P."/>
            <person name="Grigoriev I.V."/>
            <person name="Machida M."/>
            <person name="Baker S.E."/>
            <person name="Andersen M.R."/>
        </authorList>
    </citation>
    <scope>NUCLEOTIDE SEQUENCE [LARGE SCALE GENOMIC DNA]</scope>
    <source>
        <strain evidence="8 9">CBS 763.97</strain>
    </source>
</reference>
<protein>
    <recommendedName>
        <fullName evidence="3">D-xylose 1-dehydrogenase (NADP(+), D-xylono-1,5-lactone-forming)</fullName>
        <ecNumber evidence="3">1.1.1.179</ecNumber>
    </recommendedName>
    <alternativeName>
        <fullName evidence="4">D-xylose-NADP dehydrogenase</fullName>
    </alternativeName>
</protein>
<dbReference type="InterPro" id="IPR055170">
    <property type="entry name" value="GFO_IDH_MocA-like_dom"/>
</dbReference>
<evidence type="ECO:0000313" key="9">
    <source>
        <dbReference type="Proteomes" id="UP000326268"/>
    </source>
</evidence>
<evidence type="ECO:0000256" key="5">
    <source>
        <dbReference type="ARBA" id="ARBA00049233"/>
    </source>
</evidence>
<dbReference type="Gene3D" id="3.40.50.720">
    <property type="entry name" value="NAD(P)-binding Rossmann-like Domain"/>
    <property type="match status" value="1"/>
</dbReference>
<dbReference type="Pfam" id="PF22725">
    <property type="entry name" value="GFO_IDH_MocA_C3"/>
    <property type="match status" value="1"/>
</dbReference>
<dbReference type="EC" id="1.1.1.179" evidence="3"/>
<dbReference type="Gene3D" id="3.30.360.10">
    <property type="entry name" value="Dihydrodipicolinate Reductase, domain 2"/>
    <property type="match status" value="1"/>
</dbReference>
<feature type="domain" description="Gfo/Idh/MocA-like oxidoreductase N-terminal" evidence="6">
    <location>
        <begin position="6"/>
        <end position="136"/>
    </location>
</feature>
<organism evidence="8 9">
    <name type="scientific">Aspergillus caelatus</name>
    <dbReference type="NCBI Taxonomy" id="61420"/>
    <lineage>
        <taxon>Eukaryota</taxon>
        <taxon>Fungi</taxon>
        <taxon>Dikarya</taxon>
        <taxon>Ascomycota</taxon>
        <taxon>Pezizomycotina</taxon>
        <taxon>Eurotiomycetes</taxon>
        <taxon>Eurotiomycetidae</taxon>
        <taxon>Eurotiales</taxon>
        <taxon>Aspergillaceae</taxon>
        <taxon>Aspergillus</taxon>
        <taxon>Aspergillus subgen. Circumdati</taxon>
    </lineage>
</organism>
<gene>
    <name evidence="8" type="ORF">BDV27DRAFT_157134</name>
</gene>
<evidence type="ECO:0000259" key="7">
    <source>
        <dbReference type="Pfam" id="PF22725"/>
    </source>
</evidence>
<evidence type="ECO:0000313" key="8">
    <source>
        <dbReference type="EMBL" id="KAE8365224.1"/>
    </source>
</evidence>
<dbReference type="InterPro" id="IPR050984">
    <property type="entry name" value="Gfo/Idh/MocA_domain"/>
</dbReference>
<accession>A0A5N7A5T4</accession>
<dbReference type="SUPFAM" id="SSF51735">
    <property type="entry name" value="NAD(P)-binding Rossmann-fold domains"/>
    <property type="match status" value="1"/>
</dbReference>
<dbReference type="Pfam" id="PF01408">
    <property type="entry name" value="GFO_IDH_MocA"/>
    <property type="match status" value="1"/>
</dbReference>
<dbReference type="GeneID" id="43656894"/>
<dbReference type="GO" id="GO:0000166">
    <property type="term" value="F:nucleotide binding"/>
    <property type="evidence" value="ECO:0007669"/>
    <property type="project" value="InterPro"/>
</dbReference>
<name>A0A5N7A5T4_9EURO</name>
<evidence type="ECO:0000259" key="6">
    <source>
        <dbReference type="Pfam" id="PF01408"/>
    </source>
</evidence>
<keyword evidence="2" id="KW-0560">Oxidoreductase</keyword>
<evidence type="ECO:0000256" key="4">
    <source>
        <dbReference type="ARBA" id="ARBA00042988"/>
    </source>
</evidence>
<feature type="domain" description="GFO/IDH/MocA-like oxidoreductase" evidence="7">
    <location>
        <begin position="147"/>
        <end position="280"/>
    </location>
</feature>
<dbReference type="PANTHER" id="PTHR22604">
    <property type="entry name" value="OXIDOREDUCTASES"/>
    <property type="match status" value="1"/>
</dbReference>
<dbReference type="SUPFAM" id="SSF55347">
    <property type="entry name" value="Glyceraldehyde-3-phosphate dehydrogenase-like, C-terminal domain"/>
    <property type="match status" value="1"/>
</dbReference>
<dbReference type="AlphaFoldDB" id="A0A5N7A5T4"/>
<dbReference type="EMBL" id="ML737635">
    <property type="protein sequence ID" value="KAE8365224.1"/>
    <property type="molecule type" value="Genomic_DNA"/>
</dbReference>
<sequence>MAINELRWGILGTGSIAKKFAKDLLVDPATRRHGNIGHLLSGVASSRSDDVAQEFINTVQAPSYCHAYGNYSDLVNCPIIDVIYIATPHSHHFQNAMLALEAGKHVLCEKSLTVNAAQVKKLFAIAKQKQCFLMEGLWTRFLPVSVEVRRLLQAGVIGTVTHVFADNGLGADLHRDLATGDRMVVKELAGGALLDLGVYSIHWVLQALSKEIRRPNQILSTMTKNPISGVDETTTILMKFAPSTADGPEIQVTASGSLRTTTNTVGETTAVRIQGDQGEIQIFGWPWCPSRLRVISRSPGMNSRGFISSDRTDLLPDGAYGLCFEADEVARCICEGLLESPEMPWLESLTVMEIMDAVRRENDLQFPKEIETLEYPVALPPKRCRN</sequence>
<keyword evidence="9" id="KW-1185">Reference proteome</keyword>
<dbReference type="RefSeq" id="XP_031928305.1">
    <property type="nucleotide sequence ID" value="XM_032072448.1"/>
</dbReference>
<proteinExistence type="inferred from homology"/>
<dbReference type="PANTHER" id="PTHR22604:SF115">
    <property type="entry name" value="DIHYDRODIOL DEHYDROGENASE, PUTATIVE (AFU_ORTHOLOGUE AFUA_1G07520)-RELATED"/>
    <property type="match status" value="1"/>
</dbReference>
<dbReference type="GO" id="GO:0047837">
    <property type="term" value="F:D-xylose 1-dehydrogenase (NADP+) activity"/>
    <property type="evidence" value="ECO:0007669"/>
    <property type="project" value="UniProtKB-EC"/>
</dbReference>
<evidence type="ECO:0000256" key="3">
    <source>
        <dbReference type="ARBA" id="ARBA00038984"/>
    </source>
</evidence>